<comment type="similarity">
    <text evidence="2">Belongs to the XPC family.</text>
</comment>
<keyword evidence="5" id="KW-0539">Nucleus</keyword>
<feature type="region of interest" description="Disordered" evidence="6">
    <location>
        <begin position="219"/>
        <end position="249"/>
    </location>
</feature>
<evidence type="ECO:0000256" key="3">
    <source>
        <dbReference type="ARBA" id="ARBA00022763"/>
    </source>
</evidence>
<dbReference type="PANTHER" id="PTHR12135:SF2">
    <property type="entry name" value="DNA REPAIR PROTEIN RAD34"/>
    <property type="match status" value="1"/>
</dbReference>
<feature type="compositionally biased region" description="Acidic residues" evidence="6">
    <location>
        <begin position="56"/>
        <end position="70"/>
    </location>
</feature>
<dbReference type="GO" id="GO:0003684">
    <property type="term" value="F:damaged DNA binding"/>
    <property type="evidence" value="ECO:0007669"/>
    <property type="project" value="InterPro"/>
</dbReference>
<organism evidence="10 11">
    <name type="scientific">Orbilia brochopaga</name>
    <dbReference type="NCBI Taxonomy" id="3140254"/>
    <lineage>
        <taxon>Eukaryota</taxon>
        <taxon>Fungi</taxon>
        <taxon>Dikarya</taxon>
        <taxon>Ascomycota</taxon>
        <taxon>Pezizomycotina</taxon>
        <taxon>Orbiliomycetes</taxon>
        <taxon>Orbiliales</taxon>
        <taxon>Orbiliaceae</taxon>
        <taxon>Orbilia</taxon>
    </lineage>
</organism>
<feature type="compositionally biased region" description="Basic and acidic residues" evidence="6">
    <location>
        <begin position="392"/>
        <end position="405"/>
    </location>
</feature>
<feature type="compositionally biased region" description="Basic residues" evidence="6">
    <location>
        <begin position="222"/>
        <end position="237"/>
    </location>
</feature>
<protein>
    <recommendedName>
        <fullName evidence="12">Rad4-domain-containing protein</fullName>
    </recommendedName>
</protein>
<accession>A0AAV9V385</accession>
<keyword evidence="4" id="KW-0234">DNA repair</keyword>
<evidence type="ECO:0000313" key="10">
    <source>
        <dbReference type="EMBL" id="KAK6353270.1"/>
    </source>
</evidence>
<keyword evidence="3" id="KW-0227">DNA damage</keyword>
<dbReference type="Pfam" id="PF10403">
    <property type="entry name" value="BHD_1"/>
    <property type="match status" value="1"/>
</dbReference>
<dbReference type="Proteomes" id="UP001375240">
    <property type="component" value="Unassembled WGS sequence"/>
</dbReference>
<gene>
    <name evidence="10" type="ORF">TWF696_005247</name>
</gene>
<comment type="subcellular location">
    <subcellularLocation>
        <location evidence="1">Nucleus</location>
    </subcellularLocation>
</comment>
<dbReference type="GO" id="GO:0005737">
    <property type="term" value="C:cytoplasm"/>
    <property type="evidence" value="ECO:0007669"/>
    <property type="project" value="TreeGrafter"/>
</dbReference>
<dbReference type="Pfam" id="PF10404">
    <property type="entry name" value="BHD_2"/>
    <property type="match status" value="1"/>
</dbReference>
<feature type="compositionally biased region" description="Gly residues" evidence="6">
    <location>
        <begin position="865"/>
        <end position="874"/>
    </location>
</feature>
<dbReference type="GO" id="GO:0006298">
    <property type="term" value="P:mismatch repair"/>
    <property type="evidence" value="ECO:0007669"/>
    <property type="project" value="TreeGrafter"/>
</dbReference>
<evidence type="ECO:0000259" key="9">
    <source>
        <dbReference type="SMART" id="SM01032"/>
    </source>
</evidence>
<dbReference type="InterPro" id="IPR038765">
    <property type="entry name" value="Papain-like_cys_pep_sf"/>
</dbReference>
<evidence type="ECO:0000256" key="1">
    <source>
        <dbReference type="ARBA" id="ARBA00004123"/>
    </source>
</evidence>
<feature type="region of interest" description="Disordered" evidence="6">
    <location>
        <begin position="824"/>
        <end position="874"/>
    </location>
</feature>
<dbReference type="InterPro" id="IPR018327">
    <property type="entry name" value="BHD_2"/>
</dbReference>
<keyword evidence="11" id="KW-1185">Reference proteome</keyword>
<dbReference type="Gene3D" id="2.20.20.110">
    <property type="entry name" value="Rad4, beta-hairpin domain BHD1"/>
    <property type="match status" value="1"/>
</dbReference>
<evidence type="ECO:0008006" key="12">
    <source>
        <dbReference type="Google" id="ProtNLM"/>
    </source>
</evidence>
<dbReference type="AlphaFoldDB" id="A0AAV9V385"/>
<dbReference type="GO" id="GO:0000111">
    <property type="term" value="C:nucleotide-excision repair factor 2 complex"/>
    <property type="evidence" value="ECO:0007669"/>
    <property type="project" value="TreeGrafter"/>
</dbReference>
<dbReference type="GO" id="GO:0003697">
    <property type="term" value="F:single-stranded DNA binding"/>
    <property type="evidence" value="ECO:0007669"/>
    <property type="project" value="TreeGrafter"/>
</dbReference>
<evidence type="ECO:0000256" key="5">
    <source>
        <dbReference type="ARBA" id="ARBA00023242"/>
    </source>
</evidence>
<feature type="compositionally biased region" description="Acidic residues" evidence="6">
    <location>
        <begin position="82"/>
        <end position="102"/>
    </location>
</feature>
<dbReference type="InterPro" id="IPR018325">
    <property type="entry name" value="Rad4/PNGase_transGLS-fold"/>
</dbReference>
<dbReference type="Pfam" id="PF03835">
    <property type="entry name" value="Rad4"/>
    <property type="match status" value="1"/>
</dbReference>
<feature type="domain" description="Rad4 beta-hairpin" evidence="8">
    <location>
        <begin position="619"/>
        <end position="683"/>
    </location>
</feature>
<evidence type="ECO:0000256" key="2">
    <source>
        <dbReference type="ARBA" id="ARBA00009525"/>
    </source>
</evidence>
<dbReference type="PANTHER" id="PTHR12135">
    <property type="entry name" value="DNA REPAIR PROTEIN XP-C / RAD4"/>
    <property type="match status" value="1"/>
</dbReference>
<dbReference type="GO" id="GO:0006289">
    <property type="term" value="P:nucleotide-excision repair"/>
    <property type="evidence" value="ECO:0007669"/>
    <property type="project" value="InterPro"/>
</dbReference>
<name>A0AAV9V385_9PEZI</name>
<reference evidence="10 11" key="1">
    <citation type="submission" date="2019-10" db="EMBL/GenBank/DDBJ databases">
        <authorList>
            <person name="Palmer J.M."/>
        </authorList>
    </citation>
    <scope>NUCLEOTIDE SEQUENCE [LARGE SCALE GENOMIC DNA]</scope>
    <source>
        <strain evidence="10 11">TWF696</strain>
    </source>
</reference>
<evidence type="ECO:0000259" key="8">
    <source>
        <dbReference type="SMART" id="SM01031"/>
    </source>
</evidence>
<feature type="compositionally biased region" description="Low complexity" evidence="6">
    <location>
        <begin position="374"/>
        <end position="391"/>
    </location>
</feature>
<dbReference type="SMART" id="SM01031">
    <property type="entry name" value="BHD_2"/>
    <property type="match status" value="1"/>
</dbReference>
<sequence length="874" mass="98272">MAKKPGRYATRKRTVAAPQVDPSDITSEEHARKRRRIERGFRRAIGQRVSDHGSDGESESDDSSTEDLEIEERPRQPISDPQDADENDNDQDEDDDDDDAGDWENILETSPSGPSTQPRSKPSDSLRSRDGDVTFTLDKSSIPSVQPLKKKGVSSRERSERLYTHIMHVICLLYHGYIRNVWINDNALQELLLGAVKDTQIKKDVDAYLASFAPAPSASKAVKQRKKGKGKNKRKQRPATPPPEPQELPALAEAKPDTNLLELLSDLMQFWKGEFKVTAPGLRKKGYLDACSNASIAEEEKTSEKICGLEDFRQRGKDRHGSRDVGAQLFTALLRALGLETRLIFSLCPLGYGFTKVENRDIQDSSDQEKLVIDDGSSAETSADSADSGSDASDKSPRETKMRESRYDRDIKFPTFWTEVYSPIAQTWIAIDPFATGMIISNNEDMCKLEPKGQSASKSKQQISYVVAYNMDNTARDVTVRYLNKRIFPGKTKGFRMPLFDREILDHRGDLLMIEKYDLFSERILRCFQRNNSTLNLRDLKENQELLPKISSKSQQGTTQGFPTSVIAYKNHPKYILERHLKREECVLPGELPVHTLVIGKGDKAKEENVYSRSSITTAKPAENWYKEGRVVKPNQTPLKHAASRAVMVNRKREIENARREGDENAGLVGLYAFYQTELYRPAPISDGIIPRNAYGNIDCFVPSMIPEGAVHVPYRNAARLSKRLGIEYAEAITGFEFKNKRAIPRADGVLCTEETAEVLIEACKQDEEERRLKEEGKREQVCLKLWKKFLIGLRIVERIEEDYGDEEGFASSDTGKLKAEAISDMYEGPAEGDTVRDYETSVDNSQTDGLREPGCDADSPSADLGGGFIREDA</sequence>
<dbReference type="InterPro" id="IPR036985">
    <property type="entry name" value="Transglutaminase-like_sf"/>
</dbReference>
<comment type="caution">
    <text evidence="10">The sequence shown here is derived from an EMBL/GenBank/DDBJ whole genome shotgun (WGS) entry which is preliminary data.</text>
</comment>
<dbReference type="InterPro" id="IPR042488">
    <property type="entry name" value="Rad4_BHD3_sf"/>
</dbReference>
<dbReference type="FunFam" id="3.30.70.2460:FF:000001">
    <property type="entry name" value="DNA repair protein Rad4 family"/>
    <property type="match status" value="1"/>
</dbReference>
<evidence type="ECO:0000313" key="11">
    <source>
        <dbReference type="Proteomes" id="UP001375240"/>
    </source>
</evidence>
<dbReference type="Gene3D" id="3.30.60.290">
    <property type="entry name" value="Rad4, beta-hairpin domain BHD2"/>
    <property type="match status" value="1"/>
</dbReference>
<feature type="region of interest" description="Disordered" evidence="6">
    <location>
        <begin position="1"/>
        <end position="157"/>
    </location>
</feature>
<dbReference type="InterPro" id="IPR018326">
    <property type="entry name" value="Rad4_beta-hairpin_dom1"/>
</dbReference>
<feature type="domain" description="Rad4 beta-hairpin" evidence="7">
    <location>
        <begin position="558"/>
        <end position="617"/>
    </location>
</feature>
<proteinExistence type="inferred from homology"/>
<dbReference type="InterPro" id="IPR018328">
    <property type="entry name" value="Rad4_beta-hairpin_dom3"/>
</dbReference>
<dbReference type="Pfam" id="PF10405">
    <property type="entry name" value="BHD_3"/>
    <property type="match status" value="1"/>
</dbReference>
<feature type="region of interest" description="Disordered" evidence="6">
    <location>
        <begin position="365"/>
        <end position="405"/>
    </location>
</feature>
<evidence type="ECO:0000259" key="7">
    <source>
        <dbReference type="SMART" id="SM01030"/>
    </source>
</evidence>
<dbReference type="EMBL" id="JAVHNQ010000003">
    <property type="protein sequence ID" value="KAK6353270.1"/>
    <property type="molecule type" value="Genomic_DNA"/>
</dbReference>
<dbReference type="SMART" id="SM01030">
    <property type="entry name" value="BHD_1"/>
    <property type="match status" value="1"/>
</dbReference>
<dbReference type="GO" id="GO:0071942">
    <property type="term" value="C:XPC complex"/>
    <property type="evidence" value="ECO:0007669"/>
    <property type="project" value="TreeGrafter"/>
</dbReference>
<evidence type="ECO:0000256" key="6">
    <source>
        <dbReference type="SAM" id="MobiDB-lite"/>
    </source>
</evidence>
<evidence type="ECO:0000256" key="4">
    <source>
        <dbReference type="ARBA" id="ARBA00023204"/>
    </source>
</evidence>
<dbReference type="Gene3D" id="3.30.70.2460">
    <property type="entry name" value="Rad4, beta-hairpin domain BHD3"/>
    <property type="match status" value="1"/>
</dbReference>
<feature type="compositionally biased region" description="Polar residues" evidence="6">
    <location>
        <begin position="107"/>
        <end position="120"/>
    </location>
</feature>
<dbReference type="SUPFAM" id="SSF54001">
    <property type="entry name" value="Cysteine proteinases"/>
    <property type="match status" value="1"/>
</dbReference>
<feature type="compositionally biased region" description="Basic and acidic residues" evidence="6">
    <location>
        <begin position="121"/>
        <end position="132"/>
    </location>
</feature>
<dbReference type="InterPro" id="IPR004583">
    <property type="entry name" value="DNA_repair_Rad4"/>
</dbReference>
<feature type="domain" description="Rad4 beta-hairpin" evidence="9">
    <location>
        <begin position="690"/>
        <end position="764"/>
    </location>
</feature>
<dbReference type="Gene3D" id="3.90.260.10">
    <property type="entry name" value="Transglutaminase-like"/>
    <property type="match status" value="1"/>
</dbReference>
<feature type="compositionally biased region" description="Basic residues" evidence="6">
    <location>
        <begin position="1"/>
        <end position="14"/>
    </location>
</feature>
<dbReference type="SMART" id="SM01032">
    <property type="entry name" value="BHD_3"/>
    <property type="match status" value="1"/>
</dbReference>